<comment type="pathway">
    <text evidence="4">Glycan metabolism; heparan sulfate biosynthesis.</text>
</comment>
<keyword evidence="8" id="KW-0812">Transmembrane</keyword>
<evidence type="ECO:0000256" key="5">
    <source>
        <dbReference type="ARBA" id="ARBA00008661"/>
    </source>
</evidence>
<evidence type="ECO:0000256" key="13">
    <source>
        <dbReference type="ARBA" id="ARBA00023180"/>
    </source>
</evidence>
<dbReference type="Pfam" id="PF01762">
    <property type="entry name" value="Galactosyl_T"/>
    <property type="match status" value="1"/>
</dbReference>
<evidence type="ECO:0000313" key="18">
    <source>
        <dbReference type="Proteomes" id="UP000014760"/>
    </source>
</evidence>
<dbReference type="FunFam" id="3.90.550.50:FF:000018">
    <property type="entry name" value="Hexosyltransferase"/>
    <property type="match status" value="1"/>
</dbReference>
<dbReference type="GO" id="GO:0006024">
    <property type="term" value="P:glycosaminoglycan biosynthetic process"/>
    <property type="evidence" value="ECO:0007669"/>
    <property type="project" value="UniProtKB-ARBA"/>
</dbReference>
<comment type="pathway">
    <text evidence="3">Glycan metabolism; chondroitin sulfate biosynthesis.</text>
</comment>
<evidence type="ECO:0000313" key="17">
    <source>
        <dbReference type="EnsemblMetazoa" id="CapteP202032"/>
    </source>
</evidence>
<comment type="cofactor">
    <cofactor evidence="1">
        <name>Mn(2+)</name>
        <dbReference type="ChEBI" id="CHEBI:29035"/>
    </cofactor>
</comment>
<evidence type="ECO:0000256" key="7">
    <source>
        <dbReference type="ARBA" id="ARBA00022679"/>
    </source>
</evidence>
<evidence type="ECO:0000256" key="14">
    <source>
        <dbReference type="ARBA" id="ARBA00023211"/>
    </source>
</evidence>
<dbReference type="EMBL" id="KB311733">
    <property type="protein sequence ID" value="ELT88689.1"/>
    <property type="molecule type" value="Genomic_DNA"/>
</dbReference>
<evidence type="ECO:0000313" key="16">
    <source>
        <dbReference type="EMBL" id="ELT88689.1"/>
    </source>
</evidence>
<evidence type="ECO:0000256" key="9">
    <source>
        <dbReference type="ARBA" id="ARBA00022968"/>
    </source>
</evidence>
<dbReference type="GO" id="GO:0006493">
    <property type="term" value="P:protein O-linked glycosylation"/>
    <property type="evidence" value="ECO:0007669"/>
    <property type="project" value="TreeGrafter"/>
</dbReference>
<keyword evidence="18" id="KW-1185">Reference proteome</keyword>
<evidence type="ECO:0000256" key="2">
    <source>
        <dbReference type="ARBA" id="ARBA00004323"/>
    </source>
</evidence>
<proteinExistence type="inferred from homology"/>
<comment type="similarity">
    <text evidence="5 15">Belongs to the glycosyltransferase 31 family.</text>
</comment>
<gene>
    <name evidence="16" type="ORF">CAPTEDRAFT_202032</name>
</gene>
<evidence type="ECO:0000256" key="6">
    <source>
        <dbReference type="ARBA" id="ARBA00022676"/>
    </source>
</evidence>
<dbReference type="STRING" id="283909.R7T5N6"/>
<dbReference type="Proteomes" id="UP000014760">
    <property type="component" value="Unassembled WGS sequence"/>
</dbReference>
<dbReference type="InterPro" id="IPR002659">
    <property type="entry name" value="Glyco_trans_31"/>
</dbReference>
<evidence type="ECO:0000256" key="1">
    <source>
        <dbReference type="ARBA" id="ARBA00001936"/>
    </source>
</evidence>
<evidence type="ECO:0000256" key="8">
    <source>
        <dbReference type="ARBA" id="ARBA00022692"/>
    </source>
</evidence>
<evidence type="ECO:0000256" key="11">
    <source>
        <dbReference type="ARBA" id="ARBA00023034"/>
    </source>
</evidence>
<reference evidence="17" key="3">
    <citation type="submission" date="2015-06" db="UniProtKB">
        <authorList>
            <consortium name="EnsemblMetazoa"/>
        </authorList>
    </citation>
    <scope>IDENTIFICATION</scope>
</reference>
<reference evidence="16 18" key="2">
    <citation type="journal article" date="2013" name="Nature">
        <title>Insights into bilaterian evolution from three spiralian genomes.</title>
        <authorList>
            <person name="Simakov O."/>
            <person name="Marletaz F."/>
            <person name="Cho S.J."/>
            <person name="Edsinger-Gonzales E."/>
            <person name="Havlak P."/>
            <person name="Hellsten U."/>
            <person name="Kuo D.H."/>
            <person name="Larsson T."/>
            <person name="Lv J."/>
            <person name="Arendt D."/>
            <person name="Savage R."/>
            <person name="Osoegawa K."/>
            <person name="de Jong P."/>
            <person name="Grimwood J."/>
            <person name="Chapman J.A."/>
            <person name="Shapiro H."/>
            <person name="Aerts A."/>
            <person name="Otillar R.P."/>
            <person name="Terry A.Y."/>
            <person name="Boore J.L."/>
            <person name="Grigoriev I.V."/>
            <person name="Lindberg D.R."/>
            <person name="Seaver E.C."/>
            <person name="Weisblat D.A."/>
            <person name="Putnam N.H."/>
            <person name="Rokhsar D.S."/>
        </authorList>
    </citation>
    <scope>NUCLEOTIDE SEQUENCE</scope>
    <source>
        <strain evidence="16 18">I ESC-2004</strain>
    </source>
</reference>
<dbReference type="OrthoDB" id="1158011at2759"/>
<name>R7T5N6_CAPTE</name>
<dbReference type="EC" id="2.4.1.-" evidence="15"/>
<comment type="subcellular location">
    <subcellularLocation>
        <location evidence="2 15">Golgi apparatus membrane</location>
        <topology evidence="2 15">Single-pass type II membrane protein</topology>
    </subcellularLocation>
</comment>
<keyword evidence="14" id="KW-0464">Manganese</keyword>
<evidence type="ECO:0000256" key="15">
    <source>
        <dbReference type="RuleBase" id="RU363063"/>
    </source>
</evidence>
<keyword evidence="10" id="KW-1133">Transmembrane helix</keyword>
<sequence>MVRILLSRRPKSQAILLVICTLLTLRLIIKTLTSPTPFMVIFILSREDNRLSRDAIRATWMKDAPSDVTGIFVIGLKSQPPEVIDQLKAESKEFGDLLLLPQQSDTYGTLTSKLMGALQFAISNMDFRFFMKVDDDSFVRVDALRREAKRIDGRGVYWGFFDGRAPVVKTGGPWIESGWIMCDTYVPYAKGGGYLLSHDLVKFITDNSHMMTQYNSEDVSVGAWLVPLEVKRLHDFRFNTEYRSRGCSNRYLVTHKVNAHQMYTLHQNIHRLGRLCKQEVTLWHSYIYNWHVPPSECCHRNLTDYGDIQNDW</sequence>
<dbReference type="GO" id="GO:0047220">
    <property type="term" value="F:galactosylxylosylprotein 3-beta-galactosyltransferase activity"/>
    <property type="evidence" value="ECO:0007669"/>
    <property type="project" value="TreeGrafter"/>
</dbReference>
<keyword evidence="6 15" id="KW-0328">Glycosyltransferase</keyword>
<dbReference type="EMBL" id="AMQN01003404">
    <property type="status" value="NOT_ANNOTATED_CDS"/>
    <property type="molecule type" value="Genomic_DNA"/>
</dbReference>
<evidence type="ECO:0000256" key="3">
    <source>
        <dbReference type="ARBA" id="ARBA00004840"/>
    </source>
</evidence>
<keyword evidence="12" id="KW-0472">Membrane</keyword>
<dbReference type="GO" id="GO:0000139">
    <property type="term" value="C:Golgi membrane"/>
    <property type="evidence" value="ECO:0007669"/>
    <property type="project" value="UniProtKB-SubCell"/>
</dbReference>
<dbReference type="OMA" id="KCCVRNL"/>
<dbReference type="PANTHER" id="PTHR11214:SF3">
    <property type="entry name" value="BETA-1,3-GALACTOSYLTRANSFERASE 6"/>
    <property type="match status" value="1"/>
</dbReference>
<accession>R7T5N6</accession>
<reference evidence="18" key="1">
    <citation type="submission" date="2012-12" db="EMBL/GenBank/DDBJ databases">
        <authorList>
            <person name="Hellsten U."/>
            <person name="Grimwood J."/>
            <person name="Chapman J.A."/>
            <person name="Shapiro H."/>
            <person name="Aerts A."/>
            <person name="Otillar R.P."/>
            <person name="Terry A.Y."/>
            <person name="Boore J.L."/>
            <person name="Simakov O."/>
            <person name="Marletaz F."/>
            <person name="Cho S.-J."/>
            <person name="Edsinger-Gonzales E."/>
            <person name="Havlak P."/>
            <person name="Kuo D.-H."/>
            <person name="Larsson T."/>
            <person name="Lv J."/>
            <person name="Arendt D."/>
            <person name="Savage R."/>
            <person name="Osoegawa K."/>
            <person name="de Jong P."/>
            <person name="Lindberg D.R."/>
            <person name="Seaver E.C."/>
            <person name="Weisblat D.A."/>
            <person name="Putnam N.H."/>
            <person name="Grigoriev I.V."/>
            <person name="Rokhsar D.S."/>
        </authorList>
    </citation>
    <scope>NUCLEOTIDE SEQUENCE</scope>
    <source>
        <strain evidence="18">I ESC-2004</strain>
    </source>
</reference>
<dbReference type="AlphaFoldDB" id="R7T5N6"/>
<protein>
    <recommendedName>
        <fullName evidence="15">Hexosyltransferase</fullName>
        <ecNumber evidence="15">2.4.1.-</ecNumber>
    </recommendedName>
</protein>
<evidence type="ECO:0000256" key="10">
    <source>
        <dbReference type="ARBA" id="ARBA00022989"/>
    </source>
</evidence>
<organism evidence="16">
    <name type="scientific">Capitella teleta</name>
    <name type="common">Polychaete worm</name>
    <dbReference type="NCBI Taxonomy" id="283909"/>
    <lineage>
        <taxon>Eukaryota</taxon>
        <taxon>Metazoa</taxon>
        <taxon>Spiralia</taxon>
        <taxon>Lophotrochozoa</taxon>
        <taxon>Annelida</taxon>
        <taxon>Polychaeta</taxon>
        <taxon>Sedentaria</taxon>
        <taxon>Scolecida</taxon>
        <taxon>Capitellidae</taxon>
        <taxon>Capitella</taxon>
    </lineage>
</organism>
<evidence type="ECO:0000256" key="4">
    <source>
        <dbReference type="ARBA" id="ARBA00005093"/>
    </source>
</evidence>
<keyword evidence="7" id="KW-0808">Transferase</keyword>
<dbReference type="EnsemblMetazoa" id="CapteT202032">
    <property type="protein sequence ID" value="CapteP202032"/>
    <property type="gene ID" value="CapteG202032"/>
</dbReference>
<keyword evidence="13" id="KW-0325">Glycoprotein</keyword>
<evidence type="ECO:0000256" key="12">
    <source>
        <dbReference type="ARBA" id="ARBA00023136"/>
    </source>
</evidence>
<dbReference type="PANTHER" id="PTHR11214">
    <property type="entry name" value="BETA-1,3-N-ACETYLGLUCOSAMINYLTRANSFERASE"/>
    <property type="match status" value="1"/>
</dbReference>
<dbReference type="Gene3D" id="3.90.550.50">
    <property type="match status" value="1"/>
</dbReference>
<keyword evidence="11 15" id="KW-0333">Golgi apparatus</keyword>
<dbReference type="FunCoup" id="R7T5N6">
    <property type="interactions" value="163"/>
</dbReference>
<keyword evidence="9" id="KW-0735">Signal-anchor</keyword>
<dbReference type="HOGENOM" id="CLU_046589_0_0_1"/>